<proteinExistence type="predicted"/>
<evidence type="ECO:0000313" key="1">
    <source>
        <dbReference type="EMBL" id="VYS76471.1"/>
    </source>
</evidence>
<gene>
    <name evidence="1" type="ORF">AULFYP135_00262</name>
</gene>
<protein>
    <submittedName>
        <fullName evidence="1">Uncharacterized protein</fullName>
    </submittedName>
</protein>
<organism evidence="1">
    <name type="scientific">uncultured Anaerotruncus sp</name>
    <dbReference type="NCBI Taxonomy" id="905011"/>
    <lineage>
        <taxon>Bacteria</taxon>
        <taxon>Bacillati</taxon>
        <taxon>Bacillota</taxon>
        <taxon>Clostridia</taxon>
        <taxon>Eubacteriales</taxon>
        <taxon>Oscillospiraceae</taxon>
        <taxon>Anaerotruncus</taxon>
        <taxon>environmental samples</taxon>
    </lineage>
</organism>
<sequence length="80" mass="9014">MGIKWKQDSVKAIREKQAAEVRAEAMNTQAQTAARAFRAASMSAALPAVYWWCALWDGTWQIATNFKSSFITNSFSQPRE</sequence>
<reference evidence="1" key="1">
    <citation type="submission" date="2019-11" db="EMBL/GenBank/DDBJ databases">
        <authorList>
            <person name="Feng L."/>
        </authorList>
    </citation>
    <scope>NUCLEOTIDE SEQUENCE</scope>
    <source>
        <strain evidence="1">AundefinedLFYP135</strain>
    </source>
</reference>
<dbReference type="AlphaFoldDB" id="A0A6N2R8P5"/>
<accession>A0A6N2R8P5</accession>
<dbReference type="EMBL" id="CACRSL010000003">
    <property type="protein sequence ID" value="VYS76471.1"/>
    <property type="molecule type" value="Genomic_DNA"/>
</dbReference>
<name>A0A6N2R8P5_9FIRM</name>